<proteinExistence type="predicted"/>
<dbReference type="EMBL" id="JBJHQH010000003">
    <property type="protein sequence ID" value="MFK9091061.1"/>
    <property type="molecule type" value="Genomic_DNA"/>
</dbReference>
<keyword evidence="3" id="KW-1185">Reference proteome</keyword>
<evidence type="ECO:0000313" key="2">
    <source>
        <dbReference type="EMBL" id="MFK9091061.1"/>
    </source>
</evidence>
<feature type="transmembrane region" description="Helical" evidence="1">
    <location>
        <begin position="70"/>
        <end position="94"/>
    </location>
</feature>
<gene>
    <name evidence="2" type="ORF">ACJEBI_06175</name>
</gene>
<keyword evidence="1" id="KW-0812">Transmembrane</keyword>
<protein>
    <submittedName>
        <fullName evidence="2">Uncharacterized protein</fullName>
    </submittedName>
</protein>
<comment type="caution">
    <text evidence="2">The sequence shown here is derived from an EMBL/GenBank/DDBJ whole genome shotgun (WGS) entry which is preliminary data.</text>
</comment>
<keyword evidence="1" id="KW-0472">Membrane</keyword>
<name>A0ABW8RC90_9BACI</name>
<dbReference type="Proteomes" id="UP001623041">
    <property type="component" value="Unassembled WGS sequence"/>
</dbReference>
<sequence>MQLLFWPCTIVSLILSIIAISTRKPKLLVLSSILILPMSLYLAATPLFLAWGLIFPILYLAAAKFITKKLIWVAILMVIPNFLLVGWLGVVVFIQ</sequence>
<keyword evidence="1" id="KW-1133">Transmembrane helix</keyword>
<feature type="transmembrane region" description="Helical" evidence="1">
    <location>
        <begin position="29"/>
        <end position="58"/>
    </location>
</feature>
<evidence type="ECO:0000313" key="3">
    <source>
        <dbReference type="Proteomes" id="UP001623041"/>
    </source>
</evidence>
<evidence type="ECO:0000256" key="1">
    <source>
        <dbReference type="SAM" id="Phobius"/>
    </source>
</evidence>
<accession>A0ABW8RC90</accession>
<organism evidence="2 3">
    <name type="scientific">Bacillus salipaludis</name>
    <dbReference type="NCBI Taxonomy" id="2547811"/>
    <lineage>
        <taxon>Bacteria</taxon>
        <taxon>Bacillati</taxon>
        <taxon>Bacillota</taxon>
        <taxon>Bacilli</taxon>
        <taxon>Bacillales</taxon>
        <taxon>Bacillaceae</taxon>
        <taxon>Bacillus</taxon>
    </lineage>
</organism>
<dbReference type="RefSeq" id="WP_406579738.1">
    <property type="nucleotide sequence ID" value="NZ_JBJHQH010000003.1"/>
</dbReference>
<reference evidence="2 3" key="1">
    <citation type="submission" date="2024-11" db="EMBL/GenBank/DDBJ databases">
        <authorList>
            <person name="Lucas J.A."/>
        </authorList>
    </citation>
    <scope>NUCLEOTIDE SEQUENCE [LARGE SCALE GENOMIC DNA]</scope>
    <source>
        <strain evidence="2 3">Z 5.4</strain>
    </source>
</reference>